<sequence length="61" mass="7034">MYPVHYREGGPSSEPSWPKDGKSWPLVQRFRPWVLIPLLVPCILSLSCCIVYGCYYVQCSK</sequence>
<keyword evidence="4" id="KW-1185">Reference proteome</keyword>
<evidence type="ECO:0000313" key="3">
    <source>
        <dbReference type="EMBL" id="KAK2024907.1"/>
    </source>
</evidence>
<feature type="region of interest" description="Disordered" evidence="1">
    <location>
        <begin position="1"/>
        <end position="21"/>
    </location>
</feature>
<name>A0AAD9HBJ6_9PEZI</name>
<dbReference type="AlphaFoldDB" id="A0AAD9HBJ6"/>
<keyword evidence="2" id="KW-0472">Membrane</keyword>
<gene>
    <name evidence="3" type="ORF">LX32DRAFT_79744</name>
</gene>
<evidence type="ECO:0000256" key="2">
    <source>
        <dbReference type="SAM" id="Phobius"/>
    </source>
</evidence>
<keyword evidence="2" id="KW-1133">Transmembrane helix</keyword>
<dbReference type="EMBL" id="MU842951">
    <property type="protein sequence ID" value="KAK2024907.1"/>
    <property type="molecule type" value="Genomic_DNA"/>
</dbReference>
<evidence type="ECO:0000256" key="1">
    <source>
        <dbReference type="SAM" id="MobiDB-lite"/>
    </source>
</evidence>
<feature type="transmembrane region" description="Helical" evidence="2">
    <location>
        <begin position="33"/>
        <end position="57"/>
    </location>
</feature>
<comment type="caution">
    <text evidence="3">The sequence shown here is derived from an EMBL/GenBank/DDBJ whole genome shotgun (WGS) entry which is preliminary data.</text>
</comment>
<proteinExistence type="predicted"/>
<evidence type="ECO:0000313" key="4">
    <source>
        <dbReference type="Proteomes" id="UP001232148"/>
    </source>
</evidence>
<protein>
    <submittedName>
        <fullName evidence="3">Uncharacterized protein</fullName>
    </submittedName>
</protein>
<dbReference type="Proteomes" id="UP001232148">
    <property type="component" value="Unassembled WGS sequence"/>
</dbReference>
<reference evidence="3" key="1">
    <citation type="submission" date="2021-06" db="EMBL/GenBank/DDBJ databases">
        <title>Comparative genomics, transcriptomics and evolutionary studies reveal genomic signatures of adaptation to plant cell wall in hemibiotrophic fungi.</title>
        <authorList>
            <consortium name="DOE Joint Genome Institute"/>
            <person name="Baroncelli R."/>
            <person name="Diaz J.F."/>
            <person name="Benocci T."/>
            <person name="Peng M."/>
            <person name="Battaglia E."/>
            <person name="Haridas S."/>
            <person name="Andreopoulos W."/>
            <person name="Labutti K."/>
            <person name="Pangilinan J."/>
            <person name="Floch G.L."/>
            <person name="Makela M.R."/>
            <person name="Henrissat B."/>
            <person name="Grigoriev I.V."/>
            <person name="Crouch J.A."/>
            <person name="De Vries R.P."/>
            <person name="Sukno S.A."/>
            <person name="Thon M.R."/>
        </authorList>
    </citation>
    <scope>NUCLEOTIDE SEQUENCE</scope>
    <source>
        <strain evidence="3">MAFF235873</strain>
    </source>
</reference>
<organism evidence="3 4">
    <name type="scientific">Colletotrichum zoysiae</name>
    <dbReference type="NCBI Taxonomy" id="1216348"/>
    <lineage>
        <taxon>Eukaryota</taxon>
        <taxon>Fungi</taxon>
        <taxon>Dikarya</taxon>
        <taxon>Ascomycota</taxon>
        <taxon>Pezizomycotina</taxon>
        <taxon>Sordariomycetes</taxon>
        <taxon>Hypocreomycetidae</taxon>
        <taxon>Glomerellales</taxon>
        <taxon>Glomerellaceae</taxon>
        <taxon>Colletotrichum</taxon>
        <taxon>Colletotrichum graminicola species complex</taxon>
    </lineage>
</organism>
<keyword evidence="2" id="KW-0812">Transmembrane</keyword>
<accession>A0AAD9HBJ6</accession>